<comment type="similarity">
    <text evidence="4">Belongs to the cyclic nucleotide phosphodiesterase class-III family.</text>
</comment>
<feature type="domain" description="Calcineurin-like phosphoesterase" evidence="5">
    <location>
        <begin position="1"/>
        <end position="199"/>
    </location>
</feature>
<keyword evidence="2" id="KW-0378">Hydrolase</keyword>
<evidence type="ECO:0000256" key="4">
    <source>
        <dbReference type="ARBA" id="ARBA00025742"/>
    </source>
</evidence>
<evidence type="ECO:0000313" key="7">
    <source>
        <dbReference type="Proteomes" id="UP001429564"/>
    </source>
</evidence>
<evidence type="ECO:0000256" key="2">
    <source>
        <dbReference type="ARBA" id="ARBA00022801"/>
    </source>
</evidence>
<dbReference type="SUPFAM" id="SSF56300">
    <property type="entry name" value="Metallo-dependent phosphatases"/>
    <property type="match status" value="1"/>
</dbReference>
<keyword evidence="1" id="KW-0479">Metal-binding</keyword>
<proteinExistence type="inferred from homology"/>
<sequence length="259" mass="28018">MLIAHISDFHVFAHAPETSLVRKDAADAARKVVADIAAHTPLFDAVIFTGDLADGGSAADYELLKEILAPLNMPVFVVPGNHDKRDGLRAAFQAIVPFGPGPYLHYEACVGDLRILALDTLVNDKVYGALDPSQLDWLESRLAEHHSGPTIIAMHHPPFPSGVTALDDMSLRDGKEPLARIVADCDTPLIILAGHIHRPFQAIWFGAFCQVGGGPSFQHALDLGLEAPEPGSISEPYAYLILRLDGPDTLTNHKRYVSL</sequence>
<accession>A0ABX0WDR4</accession>
<organism evidence="6 7">
    <name type="scientific">Parasedimentitalea denitrificans</name>
    <dbReference type="NCBI Taxonomy" id="2211118"/>
    <lineage>
        <taxon>Bacteria</taxon>
        <taxon>Pseudomonadati</taxon>
        <taxon>Pseudomonadota</taxon>
        <taxon>Alphaproteobacteria</taxon>
        <taxon>Rhodobacterales</taxon>
        <taxon>Paracoccaceae</taxon>
        <taxon>Parasedimentitalea</taxon>
    </lineage>
</organism>
<dbReference type="RefSeq" id="WP_167685608.1">
    <property type="nucleotide sequence ID" value="NZ_QHLQ01000025.1"/>
</dbReference>
<dbReference type="Pfam" id="PF00149">
    <property type="entry name" value="Metallophos"/>
    <property type="match status" value="1"/>
</dbReference>
<dbReference type="PANTHER" id="PTHR42988:SF2">
    <property type="entry name" value="CYCLIC NUCLEOTIDE PHOSPHODIESTERASE CBUA0032-RELATED"/>
    <property type="match status" value="1"/>
</dbReference>
<protein>
    <submittedName>
        <fullName evidence="6">Serine/threonine protein phosphatase</fullName>
    </submittedName>
</protein>
<gene>
    <name evidence="6" type="ORF">DL239_18695</name>
</gene>
<dbReference type="EMBL" id="QHLQ01000025">
    <property type="protein sequence ID" value="NIZ62998.1"/>
    <property type="molecule type" value="Genomic_DNA"/>
</dbReference>
<dbReference type="PANTHER" id="PTHR42988">
    <property type="entry name" value="PHOSPHOHYDROLASE"/>
    <property type="match status" value="1"/>
</dbReference>
<evidence type="ECO:0000259" key="5">
    <source>
        <dbReference type="Pfam" id="PF00149"/>
    </source>
</evidence>
<evidence type="ECO:0000313" key="6">
    <source>
        <dbReference type="EMBL" id="NIZ62998.1"/>
    </source>
</evidence>
<keyword evidence="7" id="KW-1185">Reference proteome</keyword>
<reference evidence="6 7" key="1">
    <citation type="submission" date="2018-05" db="EMBL/GenBank/DDBJ databases">
        <authorList>
            <person name="Zhang Y.-J."/>
        </authorList>
    </citation>
    <scope>NUCLEOTIDE SEQUENCE [LARGE SCALE GENOMIC DNA]</scope>
    <source>
        <strain evidence="6 7">CY04</strain>
    </source>
</reference>
<keyword evidence="3" id="KW-0408">Iron</keyword>
<evidence type="ECO:0000256" key="1">
    <source>
        <dbReference type="ARBA" id="ARBA00022723"/>
    </source>
</evidence>
<evidence type="ECO:0000256" key="3">
    <source>
        <dbReference type="ARBA" id="ARBA00023004"/>
    </source>
</evidence>
<dbReference type="InterPro" id="IPR004843">
    <property type="entry name" value="Calcineurin-like_PHP"/>
</dbReference>
<comment type="caution">
    <text evidence="6">The sequence shown here is derived from an EMBL/GenBank/DDBJ whole genome shotgun (WGS) entry which is preliminary data.</text>
</comment>
<name>A0ABX0WDR4_9RHOB</name>
<dbReference type="Proteomes" id="UP001429564">
    <property type="component" value="Unassembled WGS sequence"/>
</dbReference>
<dbReference type="InterPro" id="IPR050884">
    <property type="entry name" value="CNP_phosphodiesterase-III"/>
</dbReference>
<dbReference type="Gene3D" id="3.60.21.10">
    <property type="match status" value="1"/>
</dbReference>
<dbReference type="InterPro" id="IPR029052">
    <property type="entry name" value="Metallo-depent_PP-like"/>
</dbReference>